<dbReference type="GO" id="GO:0006303">
    <property type="term" value="P:double-strand break repair via nonhomologous end joining"/>
    <property type="evidence" value="ECO:0007669"/>
    <property type="project" value="InterPro"/>
</dbReference>
<dbReference type="EMBL" id="AP023321">
    <property type="protein sequence ID" value="BCI61010.1"/>
    <property type="molecule type" value="Genomic_DNA"/>
</dbReference>
<dbReference type="PANTHER" id="PTHR41251">
    <property type="entry name" value="NON-HOMOLOGOUS END JOINING PROTEIN KU"/>
    <property type="match status" value="1"/>
</dbReference>
<dbReference type="PANTHER" id="PTHR41251:SF1">
    <property type="entry name" value="NON-HOMOLOGOUS END JOINING PROTEIN KU"/>
    <property type="match status" value="1"/>
</dbReference>
<dbReference type="GO" id="GO:0003690">
    <property type="term" value="F:double-stranded DNA binding"/>
    <property type="evidence" value="ECO:0007669"/>
    <property type="project" value="TreeGrafter"/>
</dbReference>
<reference evidence="5" key="1">
    <citation type="submission" date="2020-07" db="EMBL/GenBank/DDBJ databases">
        <title>Complete genome sequencing of Clostridia bacterium strain 12CBH8.</title>
        <authorList>
            <person name="Sakamoto M."/>
            <person name="Murakami T."/>
            <person name="Mori H."/>
        </authorList>
    </citation>
    <scope>NUCLEOTIDE SEQUENCE [LARGE SCALE GENOMIC DNA]</scope>
    <source>
        <strain evidence="5">12CBH8</strain>
    </source>
</reference>
<dbReference type="Proteomes" id="UP000593890">
    <property type="component" value="Chromosome"/>
</dbReference>
<proteinExistence type="predicted"/>
<protein>
    <submittedName>
        <fullName evidence="4">Non-homologous end joining protein Ku</fullName>
    </submittedName>
</protein>
<dbReference type="InterPro" id="IPR016194">
    <property type="entry name" value="SPOC-like_C_dom_sf"/>
</dbReference>
<dbReference type="AlphaFoldDB" id="A0A7I8D2F4"/>
<dbReference type="Gene3D" id="2.40.290.10">
    <property type="match status" value="1"/>
</dbReference>
<evidence type="ECO:0000313" key="5">
    <source>
        <dbReference type="Proteomes" id="UP000593890"/>
    </source>
</evidence>
<evidence type="ECO:0000313" key="4">
    <source>
        <dbReference type="EMBL" id="BCI61010.1"/>
    </source>
</evidence>
<evidence type="ECO:0000256" key="2">
    <source>
        <dbReference type="SAM" id="MobiDB-lite"/>
    </source>
</evidence>
<organism evidence="4 5">
    <name type="scientific">Solibaculum mannosilyticum</name>
    <dbReference type="NCBI Taxonomy" id="2780922"/>
    <lineage>
        <taxon>Bacteria</taxon>
        <taxon>Bacillati</taxon>
        <taxon>Bacillota</taxon>
        <taxon>Clostridia</taxon>
        <taxon>Eubacteriales</taxon>
        <taxon>Oscillospiraceae</taxon>
        <taxon>Solibaculum</taxon>
    </lineage>
</organism>
<sequence>MIFVWTINKVCASCGKEVGSQDIVKGFEFEPGRYVTMTDEDFEKAKTPKDRTIQILHFADIHEICPIYYDKTYHAVPEAGGDKTYELLRKAMLEEGKVAIAKSVIGQSEKLLCLIPTEQGILVETLFFHDEVKAMPKEPAHPKLPEAELTMAKALVKGMSQAFDPTLYHDQYQVRLREIIEAKINGKEITEAPGQQPSNVINIMDALEASLKQMGDKGKTPSKRGPGRKKTAKAGNAS</sequence>
<dbReference type="NCBIfam" id="TIGR02772">
    <property type="entry name" value="Ku_bact"/>
    <property type="match status" value="1"/>
</dbReference>
<dbReference type="RefSeq" id="WP_246441419.1">
    <property type="nucleotide sequence ID" value="NZ_AP023321.1"/>
</dbReference>
<gene>
    <name evidence="4" type="ORF">C12CBH8_16490</name>
</gene>
<feature type="compositionally biased region" description="Basic residues" evidence="2">
    <location>
        <begin position="220"/>
        <end position="232"/>
    </location>
</feature>
<keyword evidence="5" id="KW-1185">Reference proteome</keyword>
<evidence type="ECO:0000259" key="3">
    <source>
        <dbReference type="SMART" id="SM00559"/>
    </source>
</evidence>
<name>A0A7I8D2F4_9FIRM</name>
<accession>A0A7I8D2F4</accession>
<dbReference type="SMART" id="SM00559">
    <property type="entry name" value="Ku78"/>
    <property type="match status" value="1"/>
</dbReference>
<dbReference type="SUPFAM" id="SSF100939">
    <property type="entry name" value="SPOC domain-like"/>
    <property type="match status" value="1"/>
</dbReference>
<dbReference type="KEGG" id="sman:C12CBH8_16490"/>
<dbReference type="InterPro" id="IPR006164">
    <property type="entry name" value="DNA_bd_Ku70/Ku80"/>
</dbReference>
<dbReference type="InterPro" id="IPR009187">
    <property type="entry name" value="Prok_Ku"/>
</dbReference>
<keyword evidence="1" id="KW-0238">DNA-binding</keyword>
<dbReference type="PIRSF" id="PIRSF006493">
    <property type="entry name" value="Prok_Ku"/>
    <property type="match status" value="1"/>
</dbReference>
<feature type="region of interest" description="Disordered" evidence="2">
    <location>
        <begin position="211"/>
        <end position="238"/>
    </location>
</feature>
<feature type="domain" description="Ku" evidence="3">
    <location>
        <begin position="15"/>
        <end position="143"/>
    </location>
</feature>
<dbReference type="Pfam" id="PF02735">
    <property type="entry name" value="Ku"/>
    <property type="match status" value="1"/>
</dbReference>
<evidence type="ECO:0000256" key="1">
    <source>
        <dbReference type="ARBA" id="ARBA00023125"/>
    </source>
</evidence>